<evidence type="ECO:0000256" key="4">
    <source>
        <dbReference type="ARBA" id="ARBA00022989"/>
    </source>
</evidence>
<dbReference type="RefSeq" id="WP_221601063.1">
    <property type="nucleotide sequence ID" value="NZ_JAIGNU010000001.1"/>
</dbReference>
<dbReference type="Proteomes" id="UP000782554">
    <property type="component" value="Unassembled WGS sequence"/>
</dbReference>
<comment type="caution">
    <text evidence="7">The sequence shown here is derived from an EMBL/GenBank/DDBJ whole genome shotgun (WGS) entry which is preliminary data.</text>
</comment>
<feature type="compositionally biased region" description="Polar residues" evidence="6">
    <location>
        <begin position="64"/>
        <end position="74"/>
    </location>
</feature>
<dbReference type="CDD" id="cd16429">
    <property type="entry name" value="VirB10"/>
    <property type="match status" value="1"/>
</dbReference>
<reference evidence="7 8" key="1">
    <citation type="submission" date="2021-08" db="EMBL/GenBank/DDBJ databases">
        <title>Comparative Genomics Analysis of the Genus Qipengyuania Reveals Extensive Genetic Diversity and Metabolic Versatility, Including the Description of Fifteen Novel Species.</title>
        <authorList>
            <person name="Liu Y."/>
        </authorList>
    </citation>
    <scope>NUCLEOTIDE SEQUENCE [LARGE SCALE GENOMIC DNA]</scope>
    <source>
        <strain evidence="7 8">YG27</strain>
    </source>
</reference>
<keyword evidence="4" id="KW-1133">Transmembrane helix</keyword>
<dbReference type="Pfam" id="PF03743">
    <property type="entry name" value="TrbI"/>
    <property type="match status" value="1"/>
</dbReference>
<feature type="region of interest" description="Disordered" evidence="6">
    <location>
        <begin position="1"/>
        <end position="37"/>
    </location>
</feature>
<keyword evidence="3" id="KW-0812">Transmembrane</keyword>
<evidence type="ECO:0000313" key="7">
    <source>
        <dbReference type="EMBL" id="MBX7500635.1"/>
    </source>
</evidence>
<keyword evidence="8" id="KW-1185">Reference proteome</keyword>
<accession>A0ABS7JSL1</accession>
<gene>
    <name evidence="7" type="ORF">K3181_04190</name>
</gene>
<sequence>MIAYPERAPRPLDQSEEFRAPSSFAPMGGPQNADAGFSSRRELPRALIFDHGIARTPAKLSQGPVVNSMAQGQASPEDASDRILTPRPALRGPFLLPSGSTIPAVLQTGVDTSRGGPVRALVTNDVRGQDGREVVVPKGATLSGTYPAGAEAAGKRVLITWERLHLPDGRVVDMTFPATDKFGTAGVEGKAHGNGLTRFAGSFLQSVLNAATFGLINRATSSTVYVGGAIPTPQIASEQPSRRITVPAGTTVVAFVTQPIDFSEGEESVSRGPRATNRERLEVDRWSD</sequence>
<keyword evidence="5" id="KW-0472">Membrane</keyword>
<evidence type="ECO:0000256" key="6">
    <source>
        <dbReference type="SAM" id="MobiDB-lite"/>
    </source>
</evidence>
<dbReference type="EMBL" id="JAIGNU010000001">
    <property type="protein sequence ID" value="MBX7500635.1"/>
    <property type="molecule type" value="Genomic_DNA"/>
</dbReference>
<feature type="region of interest" description="Disordered" evidence="6">
    <location>
        <begin position="60"/>
        <end position="83"/>
    </location>
</feature>
<feature type="region of interest" description="Disordered" evidence="6">
    <location>
        <begin position="264"/>
        <end position="288"/>
    </location>
</feature>
<evidence type="ECO:0000313" key="8">
    <source>
        <dbReference type="Proteomes" id="UP000782554"/>
    </source>
</evidence>
<evidence type="ECO:0000256" key="1">
    <source>
        <dbReference type="ARBA" id="ARBA00004167"/>
    </source>
</evidence>
<comment type="subcellular location">
    <subcellularLocation>
        <location evidence="1">Membrane</location>
        <topology evidence="1">Single-pass membrane protein</topology>
    </subcellularLocation>
</comment>
<name>A0ABS7JSL1_9SPHN</name>
<dbReference type="InterPro" id="IPR042217">
    <property type="entry name" value="T4SS_VirB10/TrbI"/>
</dbReference>
<organism evidence="7 8">
    <name type="scientific">Qipengyuania mesophila</name>
    <dbReference type="NCBI Taxonomy" id="2867246"/>
    <lineage>
        <taxon>Bacteria</taxon>
        <taxon>Pseudomonadati</taxon>
        <taxon>Pseudomonadota</taxon>
        <taxon>Alphaproteobacteria</taxon>
        <taxon>Sphingomonadales</taxon>
        <taxon>Erythrobacteraceae</taxon>
        <taxon>Qipengyuania</taxon>
    </lineage>
</organism>
<evidence type="ECO:0000256" key="5">
    <source>
        <dbReference type="ARBA" id="ARBA00023136"/>
    </source>
</evidence>
<evidence type="ECO:0000256" key="2">
    <source>
        <dbReference type="ARBA" id="ARBA00010265"/>
    </source>
</evidence>
<proteinExistence type="inferred from homology"/>
<comment type="similarity">
    <text evidence="2">Belongs to the TrbI/VirB10 family.</text>
</comment>
<dbReference type="InterPro" id="IPR005498">
    <property type="entry name" value="T4SS_VirB10/TraB/TrbI"/>
</dbReference>
<evidence type="ECO:0000256" key="3">
    <source>
        <dbReference type="ARBA" id="ARBA00022692"/>
    </source>
</evidence>
<dbReference type="Gene3D" id="2.40.128.260">
    <property type="entry name" value="Type IV secretion system, VirB10/TraB/TrbI"/>
    <property type="match status" value="1"/>
</dbReference>
<protein>
    <submittedName>
        <fullName evidence="7">TrbI/VirB10 family protein</fullName>
    </submittedName>
</protein>
<feature type="compositionally biased region" description="Basic and acidic residues" evidence="6">
    <location>
        <begin position="276"/>
        <end position="288"/>
    </location>
</feature>